<dbReference type="RefSeq" id="WP_014409550.1">
    <property type="nucleotide sequence ID" value="NC_017043.1"/>
</dbReference>
<keyword evidence="2" id="KW-1185">Reference proteome</keyword>
<dbReference type="KEGG" id="rmo:MCI_02805"/>
<name>H8KCJ2_RICMS</name>
<evidence type="ECO:0000313" key="2">
    <source>
        <dbReference type="Proteomes" id="UP000008008"/>
    </source>
</evidence>
<proteinExistence type="predicted"/>
<organism evidence="1 2">
    <name type="scientific">Rickettsia montanensis (strain OSU 85-930)</name>
    <dbReference type="NCBI Taxonomy" id="1105114"/>
    <lineage>
        <taxon>Bacteria</taxon>
        <taxon>Pseudomonadati</taxon>
        <taxon>Pseudomonadota</taxon>
        <taxon>Alphaproteobacteria</taxon>
        <taxon>Rickettsiales</taxon>
        <taxon>Rickettsiaceae</taxon>
        <taxon>Rickettsieae</taxon>
        <taxon>Rickettsia</taxon>
        <taxon>spotted fever group</taxon>
    </lineage>
</organism>
<dbReference type="EMBL" id="CP003340">
    <property type="protein sequence ID" value="AFC73450.1"/>
    <property type="molecule type" value="Genomic_DNA"/>
</dbReference>
<protein>
    <submittedName>
        <fullName evidence="1">Proline/betaine transporter</fullName>
    </submittedName>
</protein>
<reference evidence="2" key="1">
    <citation type="submission" date="2012-02" db="EMBL/GenBank/DDBJ databases">
        <title>Complete genome sequence of Rickettsia montanensis strain OSU 85-930.</title>
        <authorList>
            <person name="Johnson S.L."/>
            <person name="Munk A.C."/>
            <person name="Han S."/>
            <person name="Bruce D.C."/>
            <person name="Dasch G.A."/>
        </authorList>
    </citation>
    <scope>NUCLEOTIDE SEQUENCE [LARGE SCALE GENOMIC DNA]</scope>
    <source>
        <strain evidence="2">OSU 85-930</strain>
    </source>
</reference>
<evidence type="ECO:0000313" key="1">
    <source>
        <dbReference type="EMBL" id="AFC73450.1"/>
    </source>
</evidence>
<dbReference type="AlphaFoldDB" id="H8KCJ2"/>
<dbReference type="Proteomes" id="UP000008008">
    <property type="component" value="Chromosome"/>
</dbReference>
<gene>
    <name evidence="1" type="ordered locus">MCI_02805</name>
</gene>
<accession>H8KCJ2</accession>
<dbReference type="HOGENOM" id="CLU_212788_0_0_5"/>
<sequence>MLDYEKEQSSLTSNQKEATGILPTATFLEYFD</sequence>